<dbReference type="PANTHER" id="PTHR11640:SF31">
    <property type="entry name" value="IRREGULAR CHIASM C-ROUGHEST PROTEIN-RELATED"/>
    <property type="match status" value="1"/>
</dbReference>
<protein>
    <recommendedName>
        <fullName evidence="6">Ig-like domain-containing protein</fullName>
    </recommendedName>
</protein>
<evidence type="ECO:0000256" key="4">
    <source>
        <dbReference type="ARBA" id="ARBA00023180"/>
    </source>
</evidence>
<keyword evidence="4" id="KW-0325">Glycoprotein</keyword>
<sequence>MYLLTGTKCDKIIQNTIFFVDNGATVVLNCTCFRENESSWNGPDGLNALSNDTLIPYSDGIQISPNLNISNIDIYGNYSIGPPTNLKIINVTEKNIAYGKEGVQMNLTCTVNNGIPSATLIWSKDGLAVSNGSRDSLLYQLTPTRFDHLQNMTCNANSDLLTSPLSQTIYLDILYRPYLTTTQQKDGLLIEGQSTVLCCHSNSNPPAHYMSWDKNYHEIYSWRQNNTTKLDGMNKDVCLPIYTVYRNHTGNYTCVAENSIAKSNSSLSINVYVSSHLQLPKDNPPDVIVTSTISEQNITLHCVANGKPDNYTFYDWEHKSEFKEHIRCIHGTQKGQLVIDKSQKGKENENDGIYMCTVSNGISYLEVKTKKKGQKVIKSHAPPVFVAYNKPVRNGQYGQKLKLKIHVYDRLYNCKVLIKMNDTTLKVKTKKEMIKTYDTFHGVNITVWGQQFTFDLPLTSENDFRNYTVEACNDVGCNYFDVQVQSAYRPEGPTNISVIARRQRVTVLWYPSFNGGFDQDFFLEYTVDLRFKPRVIGPVNDTNEKK</sequence>
<evidence type="ECO:0000256" key="5">
    <source>
        <dbReference type="ARBA" id="ARBA00023319"/>
    </source>
</evidence>
<evidence type="ECO:0000256" key="1">
    <source>
        <dbReference type="ARBA" id="ARBA00004479"/>
    </source>
</evidence>
<dbReference type="GO" id="GO:0005886">
    <property type="term" value="C:plasma membrane"/>
    <property type="evidence" value="ECO:0007669"/>
    <property type="project" value="TreeGrafter"/>
</dbReference>
<proteinExistence type="predicted"/>
<dbReference type="InterPro" id="IPR051275">
    <property type="entry name" value="Cell_adhesion_signaling"/>
</dbReference>
<dbReference type="InterPro" id="IPR007110">
    <property type="entry name" value="Ig-like_dom"/>
</dbReference>
<dbReference type="InterPro" id="IPR036179">
    <property type="entry name" value="Ig-like_dom_sf"/>
</dbReference>
<dbReference type="InterPro" id="IPR003599">
    <property type="entry name" value="Ig_sub"/>
</dbReference>
<dbReference type="GO" id="GO:0005911">
    <property type="term" value="C:cell-cell junction"/>
    <property type="evidence" value="ECO:0007669"/>
    <property type="project" value="TreeGrafter"/>
</dbReference>
<dbReference type="PROSITE" id="PS50835">
    <property type="entry name" value="IG_LIKE"/>
    <property type="match status" value="3"/>
</dbReference>
<dbReference type="Proteomes" id="UP000507470">
    <property type="component" value="Unassembled WGS sequence"/>
</dbReference>
<evidence type="ECO:0000313" key="8">
    <source>
        <dbReference type="Proteomes" id="UP000507470"/>
    </source>
</evidence>
<reference evidence="7 8" key="1">
    <citation type="submission" date="2020-06" db="EMBL/GenBank/DDBJ databases">
        <authorList>
            <person name="Li R."/>
            <person name="Bekaert M."/>
        </authorList>
    </citation>
    <scope>NUCLEOTIDE SEQUENCE [LARGE SCALE GENOMIC DNA]</scope>
    <source>
        <strain evidence="8">wild</strain>
    </source>
</reference>
<evidence type="ECO:0000256" key="2">
    <source>
        <dbReference type="ARBA" id="ARBA00023136"/>
    </source>
</evidence>
<gene>
    <name evidence="7" type="ORF">MCOR_16176</name>
</gene>
<dbReference type="Gene3D" id="2.60.40.10">
    <property type="entry name" value="Immunoglobulins"/>
    <property type="match status" value="3"/>
</dbReference>
<feature type="domain" description="Ig-like" evidence="6">
    <location>
        <begin position="285"/>
        <end position="368"/>
    </location>
</feature>
<dbReference type="OrthoDB" id="6143670at2759"/>
<evidence type="ECO:0000256" key="3">
    <source>
        <dbReference type="ARBA" id="ARBA00023157"/>
    </source>
</evidence>
<dbReference type="GO" id="GO:0098609">
    <property type="term" value="P:cell-cell adhesion"/>
    <property type="evidence" value="ECO:0007669"/>
    <property type="project" value="TreeGrafter"/>
</dbReference>
<feature type="domain" description="Ig-like" evidence="6">
    <location>
        <begin position="83"/>
        <end position="170"/>
    </location>
</feature>
<dbReference type="EMBL" id="CACVKT020002843">
    <property type="protein sequence ID" value="CAC5380200.1"/>
    <property type="molecule type" value="Genomic_DNA"/>
</dbReference>
<evidence type="ECO:0000313" key="7">
    <source>
        <dbReference type="EMBL" id="CAC5380200.1"/>
    </source>
</evidence>
<name>A0A6J8BA36_MYTCO</name>
<dbReference type="InterPro" id="IPR013783">
    <property type="entry name" value="Ig-like_fold"/>
</dbReference>
<comment type="subcellular location">
    <subcellularLocation>
        <location evidence="1">Membrane</location>
        <topology evidence="1">Single-pass type I membrane protein</topology>
    </subcellularLocation>
</comment>
<dbReference type="Pfam" id="PF13927">
    <property type="entry name" value="Ig_3"/>
    <property type="match status" value="1"/>
</dbReference>
<dbReference type="SMART" id="SM00409">
    <property type="entry name" value="IG"/>
    <property type="match status" value="3"/>
</dbReference>
<keyword evidence="2" id="KW-0472">Membrane</keyword>
<dbReference type="AlphaFoldDB" id="A0A6J8BA36"/>
<keyword evidence="3" id="KW-1015">Disulfide bond</keyword>
<feature type="domain" description="Ig-like" evidence="6">
    <location>
        <begin position="177"/>
        <end position="270"/>
    </location>
</feature>
<dbReference type="GO" id="GO:0050839">
    <property type="term" value="F:cell adhesion molecule binding"/>
    <property type="evidence" value="ECO:0007669"/>
    <property type="project" value="TreeGrafter"/>
</dbReference>
<accession>A0A6J8BA36</accession>
<evidence type="ECO:0000259" key="6">
    <source>
        <dbReference type="PROSITE" id="PS50835"/>
    </source>
</evidence>
<keyword evidence="8" id="KW-1185">Reference proteome</keyword>
<organism evidence="7 8">
    <name type="scientific">Mytilus coruscus</name>
    <name type="common">Sea mussel</name>
    <dbReference type="NCBI Taxonomy" id="42192"/>
    <lineage>
        <taxon>Eukaryota</taxon>
        <taxon>Metazoa</taxon>
        <taxon>Spiralia</taxon>
        <taxon>Lophotrochozoa</taxon>
        <taxon>Mollusca</taxon>
        <taxon>Bivalvia</taxon>
        <taxon>Autobranchia</taxon>
        <taxon>Pteriomorphia</taxon>
        <taxon>Mytilida</taxon>
        <taxon>Mytiloidea</taxon>
        <taxon>Mytilidae</taxon>
        <taxon>Mytilinae</taxon>
        <taxon>Mytilus</taxon>
    </lineage>
</organism>
<keyword evidence="5" id="KW-0393">Immunoglobulin domain</keyword>
<dbReference type="PANTHER" id="PTHR11640">
    <property type="entry name" value="NEPHRIN"/>
    <property type="match status" value="1"/>
</dbReference>
<dbReference type="SUPFAM" id="SSF48726">
    <property type="entry name" value="Immunoglobulin"/>
    <property type="match status" value="3"/>
</dbReference>